<keyword evidence="3" id="KW-1185">Reference proteome</keyword>
<evidence type="ECO:0000313" key="2">
    <source>
        <dbReference type="EMBL" id="BBZ15124.1"/>
    </source>
</evidence>
<reference evidence="2 3" key="1">
    <citation type="journal article" date="2019" name="Emerg. Microbes Infect.">
        <title>Comprehensive subspecies identification of 175 nontuberculous mycobacteria species based on 7547 genomic profiles.</title>
        <authorList>
            <person name="Matsumoto Y."/>
            <person name="Kinjo T."/>
            <person name="Motooka D."/>
            <person name="Nabeya D."/>
            <person name="Jung N."/>
            <person name="Uechi K."/>
            <person name="Horii T."/>
            <person name="Iida T."/>
            <person name="Fujita J."/>
            <person name="Nakamura S."/>
        </authorList>
    </citation>
    <scope>NUCLEOTIDE SEQUENCE [LARGE SCALE GENOMIC DNA]</scope>
    <source>
        <strain evidence="2 3">JCM 12687</strain>
        <plasmid evidence="2">pJCM12687</plasmid>
    </source>
</reference>
<organism evidence="2 3">
    <name type="scientific">Mycobacterium branderi</name>
    <dbReference type="NCBI Taxonomy" id="43348"/>
    <lineage>
        <taxon>Bacteria</taxon>
        <taxon>Bacillati</taxon>
        <taxon>Actinomycetota</taxon>
        <taxon>Actinomycetes</taxon>
        <taxon>Mycobacteriales</taxon>
        <taxon>Mycobacteriaceae</taxon>
        <taxon>Mycobacterium</taxon>
    </lineage>
</organism>
<proteinExistence type="predicted"/>
<evidence type="ECO:0000313" key="3">
    <source>
        <dbReference type="Proteomes" id="UP000467379"/>
    </source>
</evidence>
<feature type="compositionally biased region" description="Basic and acidic residues" evidence="1">
    <location>
        <begin position="83"/>
        <end position="94"/>
    </location>
</feature>
<sequence>MREPVNDPATVNQMQTRAEITEAVAQIRQLTNDCAALIERTPSAPDPATASNVRGALRQHISEAVDGAADAIEHLSNLMGGGEDSRWGHPDPGHRSPGQGGQSGTDRPWRPGSPG</sequence>
<evidence type="ECO:0000256" key="1">
    <source>
        <dbReference type="SAM" id="MobiDB-lite"/>
    </source>
</evidence>
<geneLocation type="plasmid" evidence="2 3">
    <name>pJCM12687</name>
</geneLocation>
<gene>
    <name evidence="2" type="ORF">MBRA_53190</name>
</gene>
<name>A0ABM7KV48_9MYCO</name>
<dbReference type="EMBL" id="AP022607">
    <property type="protein sequence ID" value="BBZ15124.1"/>
    <property type="molecule type" value="Genomic_DNA"/>
</dbReference>
<accession>A0ABM7KV48</accession>
<dbReference type="Proteomes" id="UP000467379">
    <property type="component" value="Plasmid pJCM12687"/>
</dbReference>
<keyword evidence="2" id="KW-0614">Plasmid</keyword>
<feature type="region of interest" description="Disordered" evidence="1">
    <location>
        <begin position="77"/>
        <end position="115"/>
    </location>
</feature>
<protein>
    <submittedName>
        <fullName evidence="2">Uncharacterized protein</fullName>
    </submittedName>
</protein>